<keyword evidence="3" id="KW-1185">Reference proteome</keyword>
<feature type="transmembrane region" description="Helical" evidence="1">
    <location>
        <begin position="106"/>
        <end position="124"/>
    </location>
</feature>
<reference evidence="2 3" key="2">
    <citation type="submission" date="2018-11" db="EMBL/GenBank/DDBJ databases">
        <authorList>
            <consortium name="Pathogen Informatics"/>
        </authorList>
    </citation>
    <scope>NUCLEOTIDE SEQUENCE [LARGE SCALE GENOMIC DNA]</scope>
</reference>
<gene>
    <name evidence="2" type="ORF">TCNE_LOCUS14785</name>
</gene>
<keyword evidence="1" id="KW-1133">Transmembrane helix</keyword>
<dbReference type="AlphaFoldDB" id="A0A183V215"/>
<sequence length="285" mass="32470">MSESDFDDFHLYAKAPLWSAYTQLFFDVVALCAALILFAAIALRKRNLKPPVSVYFLQRNLKPPVSVYFLQRNLKPSVSVHFLQRNLKPPVSVYFLQRNLKPPREYILQISGLNAAAMNLLAVVAERISAVMFVRVYERFGASIPLYGICLGLVQWAASVVIVSLKIQRSMSQFIVVGIWFCSHLLAAVPRVARDAKACVMMQLWHTVVWSIERFLTAIVLTSVFLARCSHLRMAIVRWLRRSNAVAPSEYPPRSLNGDNLVVPVEDEGRVYFEALAISWAWRRQ</sequence>
<name>A0A183V215_TOXCA</name>
<feature type="transmembrane region" description="Helical" evidence="1">
    <location>
        <begin position="174"/>
        <end position="193"/>
    </location>
</feature>
<evidence type="ECO:0000256" key="1">
    <source>
        <dbReference type="SAM" id="Phobius"/>
    </source>
</evidence>
<keyword evidence="1" id="KW-0812">Transmembrane</keyword>
<dbReference type="WBParaSite" id="TCNE_0001478501-mRNA-1">
    <property type="protein sequence ID" value="TCNE_0001478501-mRNA-1"/>
    <property type="gene ID" value="TCNE_0001478501"/>
</dbReference>
<protein>
    <submittedName>
        <fullName evidence="4">MFS domain-containing protein</fullName>
    </submittedName>
</protein>
<accession>A0A183V215</accession>
<evidence type="ECO:0000313" key="3">
    <source>
        <dbReference type="Proteomes" id="UP000050794"/>
    </source>
</evidence>
<evidence type="ECO:0000313" key="2">
    <source>
        <dbReference type="EMBL" id="VDM46106.1"/>
    </source>
</evidence>
<keyword evidence="1" id="KW-0472">Membrane</keyword>
<feature type="transmembrane region" description="Helical" evidence="1">
    <location>
        <begin position="20"/>
        <end position="43"/>
    </location>
</feature>
<organism evidence="3 4">
    <name type="scientific">Toxocara canis</name>
    <name type="common">Canine roundworm</name>
    <dbReference type="NCBI Taxonomy" id="6265"/>
    <lineage>
        <taxon>Eukaryota</taxon>
        <taxon>Metazoa</taxon>
        <taxon>Ecdysozoa</taxon>
        <taxon>Nematoda</taxon>
        <taxon>Chromadorea</taxon>
        <taxon>Rhabditida</taxon>
        <taxon>Spirurina</taxon>
        <taxon>Ascaridomorpha</taxon>
        <taxon>Ascaridoidea</taxon>
        <taxon>Toxocaridae</taxon>
        <taxon>Toxocara</taxon>
    </lineage>
</organism>
<evidence type="ECO:0000313" key="4">
    <source>
        <dbReference type="WBParaSite" id="TCNE_0001478501-mRNA-1"/>
    </source>
</evidence>
<feature type="transmembrane region" description="Helical" evidence="1">
    <location>
        <begin position="205"/>
        <end position="227"/>
    </location>
</feature>
<reference evidence="4" key="1">
    <citation type="submission" date="2016-06" db="UniProtKB">
        <authorList>
            <consortium name="WormBaseParasite"/>
        </authorList>
    </citation>
    <scope>IDENTIFICATION</scope>
</reference>
<dbReference type="EMBL" id="UYWY01022451">
    <property type="protein sequence ID" value="VDM46106.1"/>
    <property type="molecule type" value="Genomic_DNA"/>
</dbReference>
<proteinExistence type="predicted"/>
<feature type="transmembrane region" description="Helical" evidence="1">
    <location>
        <begin position="144"/>
        <end position="167"/>
    </location>
</feature>
<dbReference type="Proteomes" id="UP000050794">
    <property type="component" value="Unassembled WGS sequence"/>
</dbReference>